<organism evidence="1 2">
    <name type="scientific">Lactarius akahatsu</name>
    <dbReference type="NCBI Taxonomy" id="416441"/>
    <lineage>
        <taxon>Eukaryota</taxon>
        <taxon>Fungi</taxon>
        <taxon>Dikarya</taxon>
        <taxon>Basidiomycota</taxon>
        <taxon>Agaricomycotina</taxon>
        <taxon>Agaricomycetes</taxon>
        <taxon>Russulales</taxon>
        <taxon>Russulaceae</taxon>
        <taxon>Lactarius</taxon>
    </lineage>
</organism>
<accession>A0AAD4QBP6</accession>
<dbReference type="AlphaFoldDB" id="A0AAD4QBP6"/>
<comment type="caution">
    <text evidence="1">The sequence shown here is derived from an EMBL/GenBank/DDBJ whole genome shotgun (WGS) entry which is preliminary data.</text>
</comment>
<dbReference type="Proteomes" id="UP001201163">
    <property type="component" value="Unassembled WGS sequence"/>
</dbReference>
<protein>
    <submittedName>
        <fullName evidence="1">Uncharacterized protein</fullName>
    </submittedName>
</protein>
<proteinExistence type="predicted"/>
<reference evidence="1" key="1">
    <citation type="submission" date="2022-01" db="EMBL/GenBank/DDBJ databases">
        <title>Comparative genomics reveals a dynamic genome evolution in the ectomycorrhizal milk-cap (Lactarius) mushrooms.</title>
        <authorList>
            <consortium name="DOE Joint Genome Institute"/>
            <person name="Lebreton A."/>
            <person name="Tang N."/>
            <person name="Kuo A."/>
            <person name="LaButti K."/>
            <person name="Drula E."/>
            <person name="Barry K."/>
            <person name="Clum A."/>
            <person name="Lipzen A."/>
            <person name="Mousain D."/>
            <person name="Ng V."/>
            <person name="Wang R."/>
            <person name="Wang X."/>
            <person name="Dai Y."/>
            <person name="Henrissat B."/>
            <person name="Grigoriev I.V."/>
            <person name="Guerin-Laguette A."/>
            <person name="Yu F."/>
            <person name="Martin F.M."/>
        </authorList>
    </citation>
    <scope>NUCLEOTIDE SEQUENCE</scope>
    <source>
        <strain evidence="1">QP</strain>
    </source>
</reference>
<evidence type="ECO:0000313" key="1">
    <source>
        <dbReference type="EMBL" id="KAH8998627.1"/>
    </source>
</evidence>
<gene>
    <name evidence="1" type="ORF">EDB92DRAFT_2101087</name>
</gene>
<name>A0AAD4QBP6_9AGAM</name>
<dbReference type="EMBL" id="JAKELL010000005">
    <property type="protein sequence ID" value="KAH8998627.1"/>
    <property type="molecule type" value="Genomic_DNA"/>
</dbReference>
<keyword evidence="2" id="KW-1185">Reference proteome</keyword>
<evidence type="ECO:0000313" key="2">
    <source>
        <dbReference type="Proteomes" id="UP001201163"/>
    </source>
</evidence>
<sequence>MRIEVKIFEVARTSQATIGSGDDNIKEVSSESYSNLVGFANKIFITTGNAEKEQEDILKRTGEFEDWLKGILGIVFDPLHRKQSLISVGTLMRHAEDAKGLVHELEAQVVGFMEGIEAAHRHPDKMVAVDIALVRYRVARTNERTIRTPPRHLLPVSHIPCSVVQHYVPPLFSASIVDAPSILILRNVVRALSSTLTISPGIGPGFLCLARQLLSYLTHTSPCSYRLVSPCAIH</sequence>